<dbReference type="EMBL" id="JBGGTQ010000007">
    <property type="protein sequence ID" value="MEZ0493636.1"/>
    <property type="molecule type" value="Genomic_DNA"/>
</dbReference>
<sequence>MRPEQLRSDLATYLSRPDVRHLGHSPGPLQEVSGGWASSLYTVDLHPNEVSAAPAVRLVLKTYTPDEDGRAHAAREWTALEQLRAVDHPVPRAVLLETDLDHLGRPFVLMEHVAGLALWQAHEAADPSTQAQLVSAFTAALTALHALDPRLLEPTATDQGEYDHVERELAQLHRDSAGVAWAGLSDVLGWLHERRHLVPCPRPVVLHRDYHPWNVLVDGSGRLWVLDWDWRIGDPRFDLAWTCTLMQRSGFDAFAQAVRREYASITGIGVPLEEWAYFEVVTTVRWLLNVLPSIESGSRLDAATRAEFRAFLTGPVRQARALLRTRTGTDVEVQVRT</sequence>
<reference evidence="2 3" key="1">
    <citation type="submission" date="2024-07" db="EMBL/GenBank/DDBJ databases">
        <authorList>
            <person name="Thanompreechachai J."/>
            <person name="Duangmal K."/>
        </authorList>
    </citation>
    <scope>NUCLEOTIDE SEQUENCE [LARGE SCALE GENOMIC DNA]</scope>
    <source>
        <strain evidence="2 3">TBRC 1896</strain>
    </source>
</reference>
<gene>
    <name evidence="2" type="ORF">AB2L28_15460</name>
</gene>
<dbReference type="Gene3D" id="3.90.1200.10">
    <property type="match status" value="1"/>
</dbReference>
<organism evidence="2 3">
    <name type="scientific">Kineococcus mangrovi</name>
    <dbReference type="NCBI Taxonomy" id="1660183"/>
    <lineage>
        <taxon>Bacteria</taxon>
        <taxon>Bacillati</taxon>
        <taxon>Actinomycetota</taxon>
        <taxon>Actinomycetes</taxon>
        <taxon>Kineosporiales</taxon>
        <taxon>Kineosporiaceae</taxon>
        <taxon>Kineococcus</taxon>
    </lineage>
</organism>
<comment type="caution">
    <text evidence="2">The sequence shown here is derived from an EMBL/GenBank/DDBJ whole genome shotgun (WGS) entry which is preliminary data.</text>
</comment>
<dbReference type="InterPro" id="IPR002575">
    <property type="entry name" value="Aminoglycoside_PTrfase"/>
</dbReference>
<evidence type="ECO:0000313" key="3">
    <source>
        <dbReference type="Proteomes" id="UP001566476"/>
    </source>
</evidence>
<dbReference type="Pfam" id="PF01636">
    <property type="entry name" value="APH"/>
    <property type="match status" value="1"/>
</dbReference>
<dbReference type="Gene3D" id="3.30.200.20">
    <property type="entry name" value="Phosphorylase Kinase, domain 1"/>
    <property type="match status" value="1"/>
</dbReference>
<dbReference type="InterPro" id="IPR041726">
    <property type="entry name" value="ACAD10_11_N"/>
</dbReference>
<evidence type="ECO:0000313" key="2">
    <source>
        <dbReference type="EMBL" id="MEZ0493636.1"/>
    </source>
</evidence>
<feature type="domain" description="Aminoglycoside phosphotransferase" evidence="1">
    <location>
        <begin position="30"/>
        <end position="263"/>
    </location>
</feature>
<dbReference type="RefSeq" id="WP_370719875.1">
    <property type="nucleotide sequence ID" value="NZ_JBGGTQ010000007.1"/>
</dbReference>
<proteinExistence type="predicted"/>
<dbReference type="Proteomes" id="UP001566476">
    <property type="component" value="Unassembled WGS sequence"/>
</dbReference>
<dbReference type="PANTHER" id="PTHR21310">
    <property type="entry name" value="AMINOGLYCOSIDE PHOSPHOTRANSFERASE-RELATED-RELATED"/>
    <property type="match status" value="1"/>
</dbReference>
<dbReference type="CDD" id="cd05154">
    <property type="entry name" value="ACAD10_11_N-like"/>
    <property type="match status" value="1"/>
</dbReference>
<dbReference type="SUPFAM" id="SSF56112">
    <property type="entry name" value="Protein kinase-like (PK-like)"/>
    <property type="match status" value="1"/>
</dbReference>
<evidence type="ECO:0000259" key="1">
    <source>
        <dbReference type="Pfam" id="PF01636"/>
    </source>
</evidence>
<accession>A0ABV4I4N8</accession>
<protein>
    <submittedName>
        <fullName evidence="2">Phosphotransferase family protein</fullName>
    </submittedName>
</protein>
<dbReference type="InterPro" id="IPR011009">
    <property type="entry name" value="Kinase-like_dom_sf"/>
</dbReference>
<keyword evidence="3" id="KW-1185">Reference proteome</keyword>
<name>A0ABV4I4N8_9ACTN</name>
<dbReference type="InterPro" id="IPR051678">
    <property type="entry name" value="AGP_Transferase"/>
</dbReference>